<dbReference type="Proteomes" id="UP001221189">
    <property type="component" value="Unassembled WGS sequence"/>
</dbReference>
<dbReference type="NCBIfam" id="TIGR02595">
    <property type="entry name" value="PEP_CTERM"/>
    <property type="match status" value="1"/>
</dbReference>
<dbReference type="EMBL" id="JAQQXT010000007">
    <property type="protein sequence ID" value="MDC8772355.1"/>
    <property type="molecule type" value="Genomic_DNA"/>
</dbReference>
<accession>A0ABT5KEK5</accession>
<evidence type="ECO:0000313" key="3">
    <source>
        <dbReference type="EMBL" id="MDC8772355.1"/>
    </source>
</evidence>
<organism evidence="3 4">
    <name type="scientific">Roseateles albus</name>
    <dbReference type="NCBI Taxonomy" id="2987525"/>
    <lineage>
        <taxon>Bacteria</taxon>
        <taxon>Pseudomonadati</taxon>
        <taxon>Pseudomonadota</taxon>
        <taxon>Betaproteobacteria</taxon>
        <taxon>Burkholderiales</taxon>
        <taxon>Sphaerotilaceae</taxon>
        <taxon>Roseateles</taxon>
    </lineage>
</organism>
<feature type="signal peptide" evidence="1">
    <location>
        <begin position="1"/>
        <end position="36"/>
    </location>
</feature>
<name>A0ABT5KEK5_9BURK</name>
<evidence type="ECO:0000259" key="2">
    <source>
        <dbReference type="Pfam" id="PF07589"/>
    </source>
</evidence>
<comment type="caution">
    <text evidence="3">The sequence shown here is derived from an EMBL/GenBank/DDBJ whole genome shotgun (WGS) entry which is preliminary data.</text>
</comment>
<dbReference type="Pfam" id="PF07589">
    <property type="entry name" value="PEP-CTERM"/>
    <property type="match status" value="1"/>
</dbReference>
<dbReference type="RefSeq" id="WP_273600565.1">
    <property type="nucleotide sequence ID" value="NZ_JAQQXT010000007.1"/>
</dbReference>
<proteinExistence type="predicted"/>
<feature type="chain" id="PRO_5047452140" evidence="1">
    <location>
        <begin position="37"/>
        <end position="358"/>
    </location>
</feature>
<gene>
    <name evidence="3" type="ORF">PRZ03_12300</name>
</gene>
<protein>
    <submittedName>
        <fullName evidence="3">PEP-CTERM sorting domain-containing protein</fullName>
    </submittedName>
</protein>
<keyword evidence="4" id="KW-1185">Reference proteome</keyword>
<sequence length="358" mass="36893">MKLSPSFFVPAPALNLSARVLVAALLTLAAASPASAVPLPFNAYANVYGYIQTYYNSPLLGDVQFSLAGTQVNTYNNGFGGAKTTGVAATTFAIDPGAAPGFDPLYDIITNSGQYGYSYSGKAEVAGVKMRSQIAASTVDVGGPSISPNSSLQAYASAQWNQQFFIAATANRPTGSYGAILVGLTLEGGFPVGTPNYAAQTQDQASTSFTDSAGVSYQSSFTLSTYAGDPGWTGSRTAYKKLLFQYGTAFAISLNQWSTAGNNAAANFFDTGYISSIELPYGATLESGAEQAGLGSASALYGKVTQSATADALNTNWDFGNNGGGFTPPVPEPSSSALMLAGAAALAWVLGRRRHVEA</sequence>
<dbReference type="InterPro" id="IPR013424">
    <property type="entry name" value="Ice-binding_C"/>
</dbReference>
<evidence type="ECO:0000256" key="1">
    <source>
        <dbReference type="SAM" id="SignalP"/>
    </source>
</evidence>
<evidence type="ECO:0000313" key="4">
    <source>
        <dbReference type="Proteomes" id="UP001221189"/>
    </source>
</evidence>
<keyword evidence="1" id="KW-0732">Signal</keyword>
<feature type="domain" description="Ice-binding protein C-terminal" evidence="2">
    <location>
        <begin position="329"/>
        <end position="354"/>
    </location>
</feature>
<reference evidence="3 4" key="1">
    <citation type="submission" date="2022-10" db="EMBL/GenBank/DDBJ databases">
        <title>Paucibacter sp. hw1 Genome sequencing.</title>
        <authorList>
            <person name="Park S."/>
        </authorList>
    </citation>
    <scope>NUCLEOTIDE SEQUENCE [LARGE SCALE GENOMIC DNA]</scope>
    <source>
        <strain evidence="4">hw1</strain>
    </source>
</reference>